<keyword evidence="7" id="KW-0325">Glycoprotein</keyword>
<dbReference type="EMBL" id="KL672334">
    <property type="protein sequence ID" value="KFW85735.1"/>
    <property type="molecule type" value="Genomic_DNA"/>
</dbReference>
<dbReference type="InterPro" id="IPR002126">
    <property type="entry name" value="Cadherin-like_dom"/>
</dbReference>
<dbReference type="AlphaFoldDB" id="A0A093QH78"/>
<evidence type="ECO:0000256" key="5">
    <source>
        <dbReference type="ARBA" id="ARBA00022989"/>
    </source>
</evidence>
<dbReference type="InterPro" id="IPR020894">
    <property type="entry name" value="Cadherin_CS"/>
</dbReference>
<dbReference type="STRING" id="328815.ENSMVIP00005026828"/>
<organism evidence="10 11">
    <name type="scientific">Manacus vitellinus</name>
    <name type="common">golden-collared manakin</name>
    <dbReference type="NCBI Taxonomy" id="328815"/>
    <lineage>
        <taxon>Eukaryota</taxon>
        <taxon>Metazoa</taxon>
        <taxon>Chordata</taxon>
        <taxon>Craniata</taxon>
        <taxon>Vertebrata</taxon>
        <taxon>Euteleostomi</taxon>
        <taxon>Archelosauria</taxon>
        <taxon>Archosauria</taxon>
        <taxon>Dinosauria</taxon>
        <taxon>Saurischia</taxon>
        <taxon>Theropoda</taxon>
        <taxon>Coelurosauria</taxon>
        <taxon>Aves</taxon>
        <taxon>Neognathae</taxon>
        <taxon>Neoaves</taxon>
        <taxon>Telluraves</taxon>
        <taxon>Australaves</taxon>
        <taxon>Passeriformes</taxon>
        <taxon>Pipridae</taxon>
        <taxon>Manacus</taxon>
    </lineage>
</organism>
<dbReference type="PANTHER" id="PTHR24028">
    <property type="entry name" value="CADHERIN-87A"/>
    <property type="match status" value="1"/>
</dbReference>
<evidence type="ECO:0000256" key="4">
    <source>
        <dbReference type="ARBA" id="ARBA00022837"/>
    </source>
</evidence>
<keyword evidence="11" id="KW-1185">Reference proteome</keyword>
<gene>
    <name evidence="10" type="ORF">N305_12718</name>
</gene>
<dbReference type="OrthoDB" id="6252479at2759"/>
<evidence type="ECO:0000256" key="6">
    <source>
        <dbReference type="ARBA" id="ARBA00023136"/>
    </source>
</evidence>
<dbReference type="PANTHER" id="PTHR24028:SF236">
    <property type="entry name" value="PROTOCADHERIN GAMMA-C3"/>
    <property type="match status" value="1"/>
</dbReference>
<dbReference type="SUPFAM" id="SSF49313">
    <property type="entry name" value="Cadherin-like"/>
    <property type="match status" value="1"/>
</dbReference>
<keyword evidence="3" id="KW-0677">Repeat</keyword>
<evidence type="ECO:0000259" key="9">
    <source>
        <dbReference type="PROSITE" id="PS50268"/>
    </source>
</evidence>
<feature type="domain" description="Cadherin" evidence="9">
    <location>
        <begin position="32"/>
        <end position="129"/>
    </location>
</feature>
<feature type="non-terminal residue" evidence="10">
    <location>
        <position position="1"/>
    </location>
</feature>
<feature type="domain" description="Cadherin" evidence="9">
    <location>
        <begin position="4"/>
        <end position="38"/>
    </location>
</feature>
<accession>A0A093QH78</accession>
<evidence type="ECO:0000256" key="7">
    <source>
        <dbReference type="ARBA" id="ARBA00023180"/>
    </source>
</evidence>
<dbReference type="GO" id="GO:0007156">
    <property type="term" value="P:homophilic cell adhesion via plasma membrane adhesion molecules"/>
    <property type="evidence" value="ECO:0007669"/>
    <property type="project" value="InterPro"/>
</dbReference>
<keyword evidence="4 8" id="KW-0106">Calcium</keyword>
<dbReference type="CDD" id="cd11304">
    <property type="entry name" value="Cadherin_repeat"/>
    <property type="match status" value="2"/>
</dbReference>
<sequence length="129" mass="13901">ASLHELYVQAKDRGPSAVAVHCRVLVHLLDVNDNAPEVTLTPDAPPGTVIAVISVLDRDSGDNGRVSCEVGPNVPFELRSSFRNYYTLVTTQALDREVVPEYNVSITARDMGSPALLTRSTLTVPVSDV</sequence>
<feature type="non-terminal residue" evidence="10">
    <location>
        <position position="129"/>
    </location>
</feature>
<dbReference type="PROSITE" id="PS00232">
    <property type="entry name" value="CADHERIN_1"/>
    <property type="match status" value="1"/>
</dbReference>
<evidence type="ECO:0000313" key="11">
    <source>
        <dbReference type="Proteomes" id="UP000053258"/>
    </source>
</evidence>
<dbReference type="GO" id="GO:0005509">
    <property type="term" value="F:calcium ion binding"/>
    <property type="evidence" value="ECO:0007669"/>
    <property type="project" value="UniProtKB-UniRule"/>
</dbReference>
<evidence type="ECO:0000313" key="10">
    <source>
        <dbReference type="EMBL" id="KFW85735.1"/>
    </source>
</evidence>
<dbReference type="InterPro" id="IPR015919">
    <property type="entry name" value="Cadherin-like_sf"/>
</dbReference>
<dbReference type="GO" id="GO:0005886">
    <property type="term" value="C:plasma membrane"/>
    <property type="evidence" value="ECO:0007669"/>
    <property type="project" value="InterPro"/>
</dbReference>
<dbReference type="Proteomes" id="UP000053258">
    <property type="component" value="Unassembled WGS sequence"/>
</dbReference>
<evidence type="ECO:0000256" key="2">
    <source>
        <dbReference type="ARBA" id="ARBA00022692"/>
    </source>
</evidence>
<keyword evidence="2" id="KW-0812">Transmembrane</keyword>
<dbReference type="FunFam" id="2.60.40.60:FF:000185">
    <property type="entry name" value="Protocadherin 2 alpha c"/>
    <property type="match status" value="1"/>
</dbReference>
<evidence type="ECO:0000256" key="3">
    <source>
        <dbReference type="ARBA" id="ARBA00022737"/>
    </source>
</evidence>
<keyword evidence="5" id="KW-1133">Transmembrane helix</keyword>
<proteinExistence type="predicted"/>
<dbReference type="SMART" id="SM00112">
    <property type="entry name" value="CA"/>
    <property type="match status" value="1"/>
</dbReference>
<dbReference type="PROSITE" id="PS50268">
    <property type="entry name" value="CADHERIN_2"/>
    <property type="match status" value="2"/>
</dbReference>
<name>A0A093QH78_9PASS</name>
<keyword evidence="6" id="KW-0472">Membrane</keyword>
<evidence type="ECO:0000256" key="1">
    <source>
        <dbReference type="ARBA" id="ARBA00004167"/>
    </source>
</evidence>
<dbReference type="Gene3D" id="2.60.40.60">
    <property type="entry name" value="Cadherins"/>
    <property type="match status" value="2"/>
</dbReference>
<dbReference type="PRINTS" id="PR00205">
    <property type="entry name" value="CADHERIN"/>
</dbReference>
<dbReference type="InterPro" id="IPR050174">
    <property type="entry name" value="Protocadherin/Cadherin-CA"/>
</dbReference>
<protein>
    <submittedName>
        <fullName evidence="10">Protocadherin gamma-C3</fullName>
    </submittedName>
</protein>
<reference evidence="10 11" key="1">
    <citation type="submission" date="2014-06" db="EMBL/GenBank/DDBJ databases">
        <title>Genome evolution of avian class.</title>
        <authorList>
            <person name="Zhang G."/>
            <person name="Li C."/>
        </authorList>
    </citation>
    <scope>NUCLEOTIDE SEQUENCE [LARGE SCALE GENOMIC DNA]</scope>
    <source>
        <strain evidence="10">BGI_N305</strain>
    </source>
</reference>
<evidence type="ECO:0000256" key="8">
    <source>
        <dbReference type="PROSITE-ProRule" id="PRU00043"/>
    </source>
</evidence>
<dbReference type="Pfam" id="PF00028">
    <property type="entry name" value="Cadherin"/>
    <property type="match status" value="1"/>
</dbReference>
<comment type="subcellular location">
    <subcellularLocation>
        <location evidence="1">Membrane</location>
        <topology evidence="1">Single-pass membrane protein</topology>
    </subcellularLocation>
</comment>